<dbReference type="GO" id="GO:0000155">
    <property type="term" value="F:phosphorelay sensor kinase activity"/>
    <property type="evidence" value="ECO:0007669"/>
    <property type="project" value="InterPro"/>
</dbReference>
<dbReference type="Pfam" id="PF01590">
    <property type="entry name" value="GAF"/>
    <property type="match status" value="2"/>
</dbReference>
<dbReference type="SUPFAM" id="SSF55785">
    <property type="entry name" value="PYP-like sensor domain (PAS domain)"/>
    <property type="match status" value="3"/>
</dbReference>
<dbReference type="InterPro" id="IPR036890">
    <property type="entry name" value="HATPase_C_sf"/>
</dbReference>
<dbReference type="SMART" id="SM00388">
    <property type="entry name" value="HisKA"/>
    <property type="match status" value="1"/>
</dbReference>
<dbReference type="Proteomes" id="UP000256431">
    <property type="component" value="Unassembled WGS sequence"/>
</dbReference>
<evidence type="ECO:0000259" key="9">
    <source>
        <dbReference type="PROSITE" id="PS50113"/>
    </source>
</evidence>
<dbReference type="InterPro" id="IPR035965">
    <property type="entry name" value="PAS-like_dom_sf"/>
</dbReference>
<dbReference type="Pfam" id="PF00512">
    <property type="entry name" value="HisKA"/>
    <property type="match status" value="1"/>
</dbReference>
<evidence type="ECO:0000313" key="11">
    <source>
        <dbReference type="Proteomes" id="UP000256431"/>
    </source>
</evidence>
<dbReference type="EMBL" id="QRDH01000005">
    <property type="protein sequence ID" value="RDU40720.1"/>
    <property type="molecule type" value="Genomic_DNA"/>
</dbReference>
<dbReference type="CDD" id="cd16922">
    <property type="entry name" value="HATPase_EvgS-ArcB-TorS-like"/>
    <property type="match status" value="1"/>
</dbReference>
<dbReference type="InterPro" id="IPR036097">
    <property type="entry name" value="HisK_dim/P_sf"/>
</dbReference>
<dbReference type="Pfam" id="PF13426">
    <property type="entry name" value="PAS_9"/>
    <property type="match status" value="1"/>
</dbReference>
<dbReference type="SUPFAM" id="SSF55874">
    <property type="entry name" value="ATPase domain of HSP90 chaperone/DNA topoisomerase II/histidine kinase"/>
    <property type="match status" value="1"/>
</dbReference>
<dbReference type="SUPFAM" id="SSF55781">
    <property type="entry name" value="GAF domain-like"/>
    <property type="match status" value="2"/>
</dbReference>
<name>A0A3D8H1X4_9GAMM</name>
<dbReference type="SUPFAM" id="SSF47384">
    <property type="entry name" value="Homodimeric domain of signal transducing histidine kinase"/>
    <property type="match status" value="1"/>
</dbReference>
<dbReference type="PANTHER" id="PTHR43304:SF1">
    <property type="entry name" value="PAC DOMAIN-CONTAINING PROTEIN"/>
    <property type="match status" value="1"/>
</dbReference>
<dbReference type="InterPro" id="IPR000700">
    <property type="entry name" value="PAS-assoc_C"/>
</dbReference>
<dbReference type="Gene3D" id="3.30.565.10">
    <property type="entry name" value="Histidine kinase-like ATPase, C-terminal domain"/>
    <property type="match status" value="1"/>
</dbReference>
<dbReference type="SMART" id="SM00091">
    <property type="entry name" value="PAS"/>
    <property type="match status" value="3"/>
</dbReference>
<dbReference type="InterPro" id="IPR004358">
    <property type="entry name" value="Sig_transdc_His_kin-like_C"/>
</dbReference>
<keyword evidence="3" id="KW-0597">Phosphoprotein</keyword>
<dbReference type="FunFam" id="3.30.565.10:FF:000006">
    <property type="entry name" value="Sensor histidine kinase WalK"/>
    <property type="match status" value="1"/>
</dbReference>
<dbReference type="PROSITE" id="PS50113">
    <property type="entry name" value="PAC"/>
    <property type="match status" value="1"/>
</dbReference>
<dbReference type="Pfam" id="PF02518">
    <property type="entry name" value="HATPase_c"/>
    <property type="match status" value="1"/>
</dbReference>
<dbReference type="Gene3D" id="3.30.450.20">
    <property type="entry name" value="PAS domain"/>
    <property type="match status" value="3"/>
</dbReference>
<comment type="catalytic activity">
    <reaction evidence="1">
        <text>ATP + protein L-histidine = ADP + protein N-phospho-L-histidine.</text>
        <dbReference type="EC" id="2.7.13.3"/>
    </reaction>
</comment>
<dbReference type="EC" id="2.7.13.3" evidence="2"/>
<dbReference type="InterPro" id="IPR029016">
    <property type="entry name" value="GAF-like_dom_sf"/>
</dbReference>
<evidence type="ECO:0000256" key="2">
    <source>
        <dbReference type="ARBA" id="ARBA00012438"/>
    </source>
</evidence>
<dbReference type="NCBIfam" id="TIGR00229">
    <property type="entry name" value="sensory_box"/>
    <property type="match status" value="3"/>
</dbReference>
<comment type="caution">
    <text evidence="10">The sequence shown here is derived from an EMBL/GenBank/DDBJ whole genome shotgun (WGS) entry which is preliminary data.</text>
</comment>
<evidence type="ECO:0000256" key="5">
    <source>
        <dbReference type="ARBA" id="ARBA00022777"/>
    </source>
</evidence>
<keyword evidence="6" id="KW-0902">Two-component regulatory system</keyword>
<dbReference type="InterPro" id="IPR000014">
    <property type="entry name" value="PAS"/>
</dbReference>
<organism evidence="10 11">
    <name type="scientific">Marinobacter flavimaris</name>
    <dbReference type="NCBI Taxonomy" id="262076"/>
    <lineage>
        <taxon>Bacteria</taxon>
        <taxon>Pseudomonadati</taxon>
        <taxon>Pseudomonadota</taxon>
        <taxon>Gammaproteobacteria</taxon>
        <taxon>Pseudomonadales</taxon>
        <taxon>Marinobacteraceae</taxon>
        <taxon>Marinobacter</taxon>
    </lineage>
</organism>
<dbReference type="InterPro" id="IPR003594">
    <property type="entry name" value="HATPase_dom"/>
</dbReference>
<dbReference type="InterPro" id="IPR003018">
    <property type="entry name" value="GAF"/>
</dbReference>
<dbReference type="CDD" id="cd00130">
    <property type="entry name" value="PAS"/>
    <property type="match status" value="2"/>
</dbReference>
<evidence type="ECO:0000259" key="8">
    <source>
        <dbReference type="PROSITE" id="PS50109"/>
    </source>
</evidence>
<evidence type="ECO:0000256" key="7">
    <source>
        <dbReference type="ARBA" id="ARBA00023136"/>
    </source>
</evidence>
<dbReference type="InterPro" id="IPR052162">
    <property type="entry name" value="Sensor_kinase/Photoreceptor"/>
</dbReference>
<dbReference type="CDD" id="cd00082">
    <property type="entry name" value="HisKA"/>
    <property type="match status" value="1"/>
</dbReference>
<dbReference type="RefSeq" id="WP_104270767.1">
    <property type="nucleotide sequence ID" value="NZ_PSSW01000005.1"/>
</dbReference>
<dbReference type="Gene3D" id="1.10.287.130">
    <property type="match status" value="1"/>
</dbReference>
<dbReference type="SMART" id="SM00065">
    <property type="entry name" value="GAF"/>
    <property type="match status" value="2"/>
</dbReference>
<dbReference type="FunFam" id="1.10.287.130:FF:000001">
    <property type="entry name" value="Two-component sensor histidine kinase"/>
    <property type="match status" value="1"/>
</dbReference>
<reference evidence="10 11" key="1">
    <citation type="submission" date="2018-08" db="EMBL/GenBank/DDBJ databases">
        <title>Genome sequence of Marinobacter flavimaris KCTC 12185.</title>
        <authorList>
            <person name="Chun J."/>
            <person name="Kim B.-Y."/>
            <person name="Choi S.-B."/>
            <person name="Kwak M.-J."/>
        </authorList>
    </citation>
    <scope>NUCLEOTIDE SEQUENCE [LARGE SCALE GENOMIC DNA]</scope>
    <source>
        <strain evidence="10 11">KCTC 12185</strain>
    </source>
</reference>
<evidence type="ECO:0000256" key="1">
    <source>
        <dbReference type="ARBA" id="ARBA00000085"/>
    </source>
</evidence>
<evidence type="ECO:0000256" key="4">
    <source>
        <dbReference type="ARBA" id="ARBA00022679"/>
    </source>
</evidence>
<dbReference type="InterPro" id="IPR013655">
    <property type="entry name" value="PAS_fold_3"/>
</dbReference>
<feature type="domain" description="PAC" evidence="9">
    <location>
        <begin position="668"/>
        <end position="719"/>
    </location>
</feature>
<dbReference type="SMART" id="SM00086">
    <property type="entry name" value="PAC"/>
    <property type="match status" value="3"/>
</dbReference>
<dbReference type="Gene3D" id="3.30.450.40">
    <property type="match status" value="2"/>
</dbReference>
<dbReference type="Pfam" id="PF08447">
    <property type="entry name" value="PAS_3"/>
    <property type="match status" value="2"/>
</dbReference>
<dbReference type="InterPro" id="IPR003661">
    <property type="entry name" value="HisK_dim/P_dom"/>
</dbReference>
<keyword evidence="7" id="KW-0472">Membrane</keyword>
<keyword evidence="5" id="KW-0418">Kinase</keyword>
<dbReference type="GO" id="GO:0005886">
    <property type="term" value="C:plasma membrane"/>
    <property type="evidence" value="ECO:0007669"/>
    <property type="project" value="UniProtKB-ARBA"/>
</dbReference>
<accession>A0A3D8H1X4</accession>
<dbReference type="AlphaFoldDB" id="A0A3D8H1X4"/>
<dbReference type="PROSITE" id="PS50109">
    <property type="entry name" value="HIS_KIN"/>
    <property type="match status" value="1"/>
</dbReference>
<gene>
    <name evidence="10" type="ORF">DXI23_13205</name>
</gene>
<sequence>MKAPETPPEEFERQAALERTGLLDTAPEERFDRYTRMACKAFNVPIALVSLVDSNRQWFKSCQGLSASETPRNVSFCGHAILNSELLVIQDTLHDKRFMDNPLVTDDPHIRFYAGAPLHNSEGFRLGTLCLIDSSPRSFNQNDQSLLREIADCVEREINLQAASEFYRDLKHSERRARSIIEGTRIGTWEWNVQTGETVFNERWANICGYTLDELEPISIETWLGLAHPEDLPESERLLKAHFAGELSEYDYRCRMKHKNGHWVWVHDRGQVFQWTETDEPLMMYGTHADITEEMNNLNKIQHQNEALAILNDLTLDTETNDDIRIERALRLGSDYLKLPLGIVSEIHSSVYSIRWFVAPEDAGLEKNSSYPLKDTYCSMLLGSRESLAIAHMAKSSYRGHRCYDKFGLESYLAAPIFIKDRLYGTLNFSSPEPREQDFSDTEIKFVTLLARWVGALIERQLSMQMLTKLVEQTPGMLYQYQQWPDGRVSFPYTSPGITDIYGVTAEEAHEDASICFTKIHPDDFPKVAASIERSEESLTLWHSHYRVTDGKSGWRWVEGKSSPERMPDGSTMWHGYIADIDEAKQTELALQESEVQLRRLYELSPIGIALNDYVSGAFLDVNEALLGPTRYSRDQLMAMDYSQLLPPDFENHRQQIIAELQSERRFGPYEVEIVRADGSTYPAIVRGMKISNPSGQPLIWTLIEDISERKKVDRMKSEFISTVSHELRTPLTSISGSLSLVESGTLGALPSQAERMVSIAHRNAEQLKQLVDDLLDMEKLVSGKMTMNLRIQELGPVIEESAERLKTYALESGVSVQIKDTSPNCMAKIDRSRLGQAFTNLLSNAIKFSPPEGEVLVCTEVEHDLVRILVTDQGPGIPDNFRGRIFQKFAQADSSDTRGKRGTGLGLAITKEIMTQMGGDVGFESREGRGSTFWLGLPLEQVKA</sequence>
<protein>
    <recommendedName>
        <fullName evidence="2">histidine kinase</fullName>
        <ecNumber evidence="2">2.7.13.3</ecNumber>
    </recommendedName>
</protein>
<keyword evidence="11" id="KW-1185">Reference proteome</keyword>
<evidence type="ECO:0000256" key="6">
    <source>
        <dbReference type="ARBA" id="ARBA00023012"/>
    </source>
</evidence>
<evidence type="ECO:0000256" key="3">
    <source>
        <dbReference type="ARBA" id="ARBA00022553"/>
    </source>
</evidence>
<dbReference type="SMART" id="SM00387">
    <property type="entry name" value="HATPase_c"/>
    <property type="match status" value="1"/>
</dbReference>
<feature type="domain" description="Histidine kinase" evidence="8">
    <location>
        <begin position="723"/>
        <end position="942"/>
    </location>
</feature>
<dbReference type="InterPro" id="IPR001610">
    <property type="entry name" value="PAC"/>
</dbReference>
<keyword evidence="4" id="KW-0808">Transferase</keyword>
<evidence type="ECO:0000313" key="10">
    <source>
        <dbReference type="EMBL" id="RDU40720.1"/>
    </source>
</evidence>
<dbReference type="PANTHER" id="PTHR43304">
    <property type="entry name" value="PHYTOCHROME-LIKE PROTEIN CPH1"/>
    <property type="match status" value="1"/>
</dbReference>
<dbReference type="InterPro" id="IPR005467">
    <property type="entry name" value="His_kinase_dom"/>
</dbReference>
<dbReference type="PRINTS" id="PR00344">
    <property type="entry name" value="BCTRLSENSOR"/>
</dbReference>
<proteinExistence type="predicted"/>